<organism evidence="3 4">
    <name type="scientific">Aspergillus niger</name>
    <dbReference type="NCBI Taxonomy" id="5061"/>
    <lineage>
        <taxon>Eukaryota</taxon>
        <taxon>Fungi</taxon>
        <taxon>Dikarya</taxon>
        <taxon>Ascomycota</taxon>
        <taxon>Pezizomycotina</taxon>
        <taxon>Eurotiomycetes</taxon>
        <taxon>Eurotiomycetidae</taxon>
        <taxon>Eurotiales</taxon>
        <taxon>Aspergillaceae</taxon>
        <taxon>Aspergillus</taxon>
        <taxon>Aspergillus subgen. Circumdati</taxon>
    </lineage>
</organism>
<evidence type="ECO:0000256" key="2">
    <source>
        <dbReference type="SAM" id="Phobius"/>
    </source>
</evidence>
<comment type="caution">
    <text evidence="3">The sequence shown here is derived from an EMBL/GenBank/DDBJ whole genome shotgun (WGS) entry which is preliminary data.</text>
</comment>
<evidence type="ECO:0000256" key="1">
    <source>
        <dbReference type="SAM" id="MobiDB-lite"/>
    </source>
</evidence>
<reference evidence="4" key="1">
    <citation type="journal article" date="2016" name="Genome Announc.">
        <title>Draft genome sequence of Aspergillus niger strain An76.</title>
        <authorList>
            <person name="Gong W."/>
            <person name="Cheng Z."/>
            <person name="Zhang H."/>
            <person name="Liu L."/>
            <person name="Gao P."/>
            <person name="Wang L."/>
        </authorList>
    </citation>
    <scope>NUCLEOTIDE SEQUENCE [LARGE SCALE GENOMIC DNA]</scope>
    <source>
        <strain evidence="4">An76</strain>
    </source>
</reference>
<evidence type="ECO:0000313" key="3">
    <source>
        <dbReference type="EMBL" id="GAQ47097.1"/>
    </source>
</evidence>
<keyword evidence="2" id="KW-0812">Transmembrane</keyword>
<feature type="transmembrane region" description="Helical" evidence="2">
    <location>
        <begin position="101"/>
        <end position="122"/>
    </location>
</feature>
<gene>
    <name evidence="3" type="ORF">ABL_09758</name>
</gene>
<protein>
    <submittedName>
        <fullName evidence="3">Uncharacterized protein</fullName>
    </submittedName>
</protein>
<evidence type="ECO:0000313" key="4">
    <source>
        <dbReference type="Proteomes" id="UP000068243"/>
    </source>
</evidence>
<proteinExistence type="predicted"/>
<sequence length="125" mass="13655">MITKRKLISTTNPGAVTTGAAEETGRDYAFSKRTFAFTAARTGGRTDILNSTGLEKRSLTFLIVCNVRSNDDLAESNTPRRSWYSESSPRGTDNTVTNVNIALVIAVAKILIVMKIGVPYGLRRK</sequence>
<dbReference type="EMBL" id="BCMY01000025">
    <property type="protein sequence ID" value="GAQ47097.1"/>
    <property type="molecule type" value="Genomic_DNA"/>
</dbReference>
<dbReference type="OrthoDB" id="10447200at2759"/>
<feature type="region of interest" description="Disordered" evidence="1">
    <location>
        <begin position="72"/>
        <end position="91"/>
    </location>
</feature>
<dbReference type="Proteomes" id="UP000068243">
    <property type="component" value="Unassembled WGS sequence"/>
</dbReference>
<keyword evidence="2" id="KW-0472">Membrane</keyword>
<feature type="compositionally biased region" description="Polar residues" evidence="1">
    <location>
        <begin position="75"/>
        <end position="91"/>
    </location>
</feature>
<dbReference type="AlphaFoldDB" id="A0A100ITL8"/>
<keyword evidence="2" id="KW-1133">Transmembrane helix</keyword>
<accession>A0A100ITL8</accession>
<name>A0A100ITL8_ASPNG</name>